<evidence type="ECO:0000313" key="2">
    <source>
        <dbReference type="EMBL" id="GGX58819.1"/>
    </source>
</evidence>
<accession>A0A918NCU1</accession>
<comment type="caution">
    <text evidence="2">The sequence shown here is derived from an EMBL/GenBank/DDBJ whole genome shotgun (WGS) entry which is preliminary data.</text>
</comment>
<dbReference type="SUPFAM" id="SSF101738">
    <property type="entry name" value="SspB-like"/>
    <property type="match status" value="1"/>
</dbReference>
<evidence type="ECO:0000256" key="1">
    <source>
        <dbReference type="SAM" id="MobiDB-lite"/>
    </source>
</evidence>
<organism evidence="2 3">
    <name type="scientific">Saccharospirillum salsuginis</name>
    <dbReference type="NCBI Taxonomy" id="418750"/>
    <lineage>
        <taxon>Bacteria</taxon>
        <taxon>Pseudomonadati</taxon>
        <taxon>Pseudomonadota</taxon>
        <taxon>Gammaproteobacteria</taxon>
        <taxon>Oceanospirillales</taxon>
        <taxon>Saccharospirillaceae</taxon>
        <taxon>Saccharospirillum</taxon>
    </lineage>
</organism>
<feature type="region of interest" description="Disordered" evidence="1">
    <location>
        <begin position="99"/>
        <end position="136"/>
    </location>
</feature>
<dbReference type="InterPro" id="IPR036760">
    <property type="entry name" value="SspB-like_sf"/>
</dbReference>
<dbReference type="RefSeq" id="WP_229805364.1">
    <property type="nucleotide sequence ID" value="NZ_BMXR01000006.1"/>
</dbReference>
<dbReference type="EMBL" id="BMXR01000006">
    <property type="protein sequence ID" value="GGX58819.1"/>
    <property type="molecule type" value="Genomic_DNA"/>
</dbReference>
<sequence>MSEMTPNKPYMVRAIHEWILDNDCTPYLVIAADFPGVEVPQQFVRDGQITLNISPGAVRELNLDNRWVEFSARFGGVPTLVRAPMSAIMAIFAKENGQGMGFDVETPTDPPPDGDGPDTPNGEGDAPKKPSLRVVK</sequence>
<dbReference type="InterPro" id="IPR007481">
    <property type="entry name" value="SspB"/>
</dbReference>
<dbReference type="GO" id="GO:0005829">
    <property type="term" value="C:cytosol"/>
    <property type="evidence" value="ECO:0007669"/>
    <property type="project" value="TreeGrafter"/>
</dbReference>
<dbReference type="PANTHER" id="PTHR37486:SF1">
    <property type="entry name" value="STRINGENT STARVATION PROTEIN B"/>
    <property type="match status" value="1"/>
</dbReference>
<dbReference type="GO" id="GO:0045732">
    <property type="term" value="P:positive regulation of protein catabolic process"/>
    <property type="evidence" value="ECO:0007669"/>
    <property type="project" value="TreeGrafter"/>
</dbReference>
<dbReference type="NCBIfam" id="NF008769">
    <property type="entry name" value="PRK11798.2-5"/>
    <property type="match status" value="1"/>
</dbReference>
<name>A0A918NCU1_9GAMM</name>
<dbReference type="AlphaFoldDB" id="A0A918NCU1"/>
<dbReference type="Pfam" id="PF04386">
    <property type="entry name" value="SspB"/>
    <property type="match status" value="1"/>
</dbReference>
<dbReference type="Proteomes" id="UP000626148">
    <property type="component" value="Unassembled WGS sequence"/>
</dbReference>
<keyword evidence="3" id="KW-1185">Reference proteome</keyword>
<dbReference type="Gene3D" id="2.30.30.220">
    <property type="entry name" value="SspB-like"/>
    <property type="match status" value="1"/>
</dbReference>
<dbReference type="PIRSF" id="PIRSF005276">
    <property type="entry name" value="SspB"/>
    <property type="match status" value="1"/>
</dbReference>
<reference evidence="2" key="1">
    <citation type="journal article" date="2014" name="Int. J. Syst. Evol. Microbiol.">
        <title>Complete genome sequence of Corynebacterium casei LMG S-19264T (=DSM 44701T), isolated from a smear-ripened cheese.</title>
        <authorList>
            <consortium name="US DOE Joint Genome Institute (JGI-PGF)"/>
            <person name="Walter F."/>
            <person name="Albersmeier A."/>
            <person name="Kalinowski J."/>
            <person name="Ruckert C."/>
        </authorList>
    </citation>
    <scope>NUCLEOTIDE SEQUENCE</scope>
    <source>
        <strain evidence="2">KCTC 22169</strain>
    </source>
</reference>
<evidence type="ECO:0000313" key="3">
    <source>
        <dbReference type="Proteomes" id="UP000626148"/>
    </source>
</evidence>
<reference evidence="2" key="2">
    <citation type="submission" date="2020-09" db="EMBL/GenBank/DDBJ databases">
        <authorList>
            <person name="Sun Q."/>
            <person name="Kim S."/>
        </authorList>
    </citation>
    <scope>NUCLEOTIDE SEQUENCE</scope>
    <source>
        <strain evidence="2">KCTC 22169</strain>
    </source>
</reference>
<dbReference type="PANTHER" id="PTHR37486">
    <property type="entry name" value="STRINGENT STARVATION PROTEIN B"/>
    <property type="match status" value="1"/>
</dbReference>
<proteinExistence type="predicted"/>
<protein>
    <submittedName>
        <fullName evidence="2">Stringent starvation protein B</fullName>
    </submittedName>
</protein>
<dbReference type="GO" id="GO:0005840">
    <property type="term" value="C:ribosome"/>
    <property type="evidence" value="ECO:0007669"/>
    <property type="project" value="TreeGrafter"/>
</dbReference>
<gene>
    <name evidence="2" type="ORF">GCM10007392_28480</name>
</gene>